<dbReference type="EMBL" id="JBEOZM010000022">
    <property type="protein sequence ID" value="MER6272522.1"/>
    <property type="molecule type" value="Genomic_DNA"/>
</dbReference>
<dbReference type="Gene3D" id="3.40.50.200">
    <property type="entry name" value="Peptidase S8/S53 domain"/>
    <property type="match status" value="1"/>
</dbReference>
<evidence type="ECO:0000313" key="9">
    <source>
        <dbReference type="Proteomes" id="UP001490365"/>
    </source>
</evidence>
<organism evidence="8 9">
    <name type="scientific">Streptomyces sp. 900105755</name>
    <dbReference type="NCBI Taxonomy" id="3154389"/>
    <lineage>
        <taxon>Bacteria</taxon>
        <taxon>Bacillati</taxon>
        <taxon>Actinomycetota</taxon>
        <taxon>Actinomycetes</taxon>
        <taxon>Kitasatosporales</taxon>
        <taxon>Streptomycetaceae</taxon>
        <taxon>Streptomyces</taxon>
    </lineage>
</organism>
<keyword evidence="5" id="KW-0732">Signal</keyword>
<evidence type="ECO:0000259" key="7">
    <source>
        <dbReference type="Pfam" id="PF22148"/>
    </source>
</evidence>
<feature type="compositionally biased region" description="Low complexity" evidence="4">
    <location>
        <begin position="204"/>
        <end position="215"/>
    </location>
</feature>
<dbReference type="RefSeq" id="WP_351960837.1">
    <property type="nucleotide sequence ID" value="NZ_JBEOZM010000022.1"/>
</dbReference>
<feature type="signal peptide" evidence="5">
    <location>
        <begin position="1"/>
        <end position="29"/>
    </location>
</feature>
<evidence type="ECO:0000256" key="1">
    <source>
        <dbReference type="ARBA" id="ARBA00022670"/>
    </source>
</evidence>
<feature type="region of interest" description="Disordered" evidence="4">
    <location>
        <begin position="195"/>
        <end position="238"/>
    </location>
</feature>
<gene>
    <name evidence="8" type="ORF">ABT211_35420</name>
</gene>
<dbReference type="InterPro" id="IPR054399">
    <property type="entry name" value="Fervidolysin-like_N_prodom"/>
</dbReference>
<keyword evidence="9" id="KW-1185">Reference proteome</keyword>
<feature type="domain" description="Fervidolysin-like N-terminal prodomain" evidence="7">
    <location>
        <begin position="138"/>
        <end position="189"/>
    </location>
</feature>
<keyword evidence="1" id="KW-0645">Protease</keyword>
<name>A0ABV1TRB4_9ACTN</name>
<accession>A0ABV1TRB4</accession>
<evidence type="ECO:0000256" key="4">
    <source>
        <dbReference type="SAM" id="MobiDB-lite"/>
    </source>
</evidence>
<dbReference type="Pfam" id="PF22148">
    <property type="entry name" value="Fervidolysin_NPro-like"/>
    <property type="match status" value="1"/>
</dbReference>
<feature type="chain" id="PRO_5045885884" evidence="5">
    <location>
        <begin position="30"/>
        <end position="1407"/>
    </location>
</feature>
<dbReference type="Proteomes" id="UP001490365">
    <property type="component" value="Unassembled WGS sequence"/>
</dbReference>
<dbReference type="PROSITE" id="PS00138">
    <property type="entry name" value="SUBTILASE_SER"/>
    <property type="match status" value="1"/>
</dbReference>
<proteinExistence type="predicted"/>
<reference evidence="8 9" key="1">
    <citation type="submission" date="2024-06" db="EMBL/GenBank/DDBJ databases">
        <title>The Natural Products Discovery Center: Release of the First 8490 Sequenced Strains for Exploring Actinobacteria Biosynthetic Diversity.</title>
        <authorList>
            <person name="Kalkreuter E."/>
            <person name="Kautsar S.A."/>
            <person name="Yang D."/>
            <person name="Bader C.D."/>
            <person name="Teijaro C.N."/>
            <person name="Fluegel L."/>
            <person name="Davis C.M."/>
            <person name="Simpson J.R."/>
            <person name="Lauterbach L."/>
            <person name="Steele A.D."/>
            <person name="Gui C."/>
            <person name="Meng S."/>
            <person name="Li G."/>
            <person name="Viehrig K."/>
            <person name="Ye F."/>
            <person name="Su P."/>
            <person name="Kiefer A.F."/>
            <person name="Nichols A."/>
            <person name="Cepeda A.J."/>
            <person name="Yan W."/>
            <person name="Fan B."/>
            <person name="Jiang Y."/>
            <person name="Adhikari A."/>
            <person name="Zheng C.-J."/>
            <person name="Schuster L."/>
            <person name="Cowan T.M."/>
            <person name="Smanski M.J."/>
            <person name="Chevrette M.G."/>
            <person name="De Carvalho L.P.S."/>
            <person name="Shen B."/>
        </authorList>
    </citation>
    <scope>NUCLEOTIDE SEQUENCE [LARGE SCALE GENOMIC DNA]</scope>
    <source>
        <strain evidence="8 9">NPDC001694</strain>
    </source>
</reference>
<evidence type="ECO:0000256" key="2">
    <source>
        <dbReference type="ARBA" id="ARBA00022801"/>
    </source>
</evidence>
<dbReference type="InterPro" id="IPR023828">
    <property type="entry name" value="Peptidase_S8_Ser-AS"/>
</dbReference>
<dbReference type="InterPro" id="IPR000209">
    <property type="entry name" value="Peptidase_S8/S53_dom"/>
</dbReference>
<keyword evidence="2" id="KW-0378">Hydrolase</keyword>
<evidence type="ECO:0000256" key="3">
    <source>
        <dbReference type="ARBA" id="ARBA00022825"/>
    </source>
</evidence>
<dbReference type="InterPro" id="IPR036852">
    <property type="entry name" value="Peptidase_S8/S53_dom_sf"/>
</dbReference>
<evidence type="ECO:0000259" key="6">
    <source>
        <dbReference type="Pfam" id="PF00082"/>
    </source>
</evidence>
<keyword evidence="3" id="KW-0720">Serine protease</keyword>
<evidence type="ECO:0000313" key="8">
    <source>
        <dbReference type="EMBL" id="MER6272522.1"/>
    </source>
</evidence>
<comment type="caution">
    <text evidence="8">The sequence shown here is derived from an EMBL/GenBank/DDBJ whole genome shotgun (WGS) entry which is preliminary data.</text>
</comment>
<feature type="region of interest" description="Disordered" evidence="4">
    <location>
        <begin position="508"/>
        <end position="528"/>
    </location>
</feature>
<dbReference type="Pfam" id="PF00082">
    <property type="entry name" value="Peptidase_S8"/>
    <property type="match status" value="1"/>
</dbReference>
<feature type="domain" description="Peptidase S8/S53" evidence="6">
    <location>
        <begin position="372"/>
        <end position="619"/>
    </location>
</feature>
<dbReference type="SUPFAM" id="SSF52743">
    <property type="entry name" value="Subtilisin-like"/>
    <property type="match status" value="1"/>
</dbReference>
<feature type="region of interest" description="Disordered" evidence="4">
    <location>
        <begin position="464"/>
        <end position="495"/>
    </location>
</feature>
<sequence>MKRRRRAVARGVGAMAIAALLLGTPVQYAVASAAAATAPGAGSKDALAAPAPSAVPGASALGPLRSFLKPDPVRTRPDSPHQVLMVLGPDAQVTGEPKGARSDLRVRTPLTSDAGVNTALRRARAVSIRPLVPGLTAAQGRELHAAARAKLGASAVDLSRVQVVQLAGGDATAAARTLAATPGVVYAEPDQTVSPMNTGAVPLRAPGTATATGGADADGRDTPKAQPSSTTGDDGVPGNAALATSTQSFLNAGGVDATGAYSLLKRKFGQLPGTGETITNVSIGDLTDESTPNLASTGPTTVLHDGRRYLDVPTMPLIPTYTADATGALDPAGSTQGQDPALGEVLLDFSVMAPLPHEAQRPGMQGSGDSDLLGIAPGATYRLVVPQEPTFSQIAVALLAAARQTPRPDVITASLGYGTDAYGMPGRYLEDDPVQQSVIASIVRQYGITVVVSSNDGTRLYTNAAVGPDGGSTPTDVTRKPADTTGIDDDQMSTTPTRVLDSGAIAAGGTTTDDTLSVPPQDGGAASTAGTWATTRLNGSGVFSSGFGTRVDVSAPSDGIPAFEHQGQTAQSVAEVLSGGTSASAPEIAAAAAIVLQTSRLTGRHPSPDDVRSLLERTGRAVPTPPQIDRPLHVGPQLDVTAAVQAVLAEAHGGATGTGPAGTGAARIVRLSVAHRQTVGGLGGSYLESTDPGRIDLAGPGTGSGATGEGLVGPVTIGADVTGLTGDKGIEYVLRIGKREFTSATPAVRLTPTQMLTAAGLPVTSTTDRRLSLTFEVRHGRQVLAAARHELTFGPTDGGYAEALAPVVQPVVEAGHSVRVRYDLSGVRNVSSPELVVSGVGHFSPAAAPIFSASYSVPLTAPSGTVTVPAGAFTAGGGIYGIGVVQNPTGGARGVPLYGEFASVRVDGASIAQRPDAPALGAEPSGEPSAGSGHLLEITRAAPRFSVSYDVSRVEGATGTLLEFSAPGPNMYGSYNLVSNQNGTVRDHDAVDSPATLDRSLKGTRGTAKLDAWALRLPSSVAYDVRVFAVDSSGGILGQASPTSLLAYDDGPAPDGTNLTDFAIVPGGTSVASVESPTGEGSVYDYDAADGTYGRKLTGDPTHGSVYEVFGVDSSHHVLVLHKQTTTGEQWLETYDTSTGDAVGRPARVDDQYVVTGARVDDERHRAAVLASRAGDRAGFVLPVDTATGTLGTPLQLDSVAVGGAPYGLLELDRTTGVFTAQKTGSTVNCLAGSGSGTVAKVDLDTATVTQGPGGTPCAATLASDEEGHLYETWYHSISVNFPGTGYLAQLDGGDPVNVGTAQAPVALAVDGRHHLALLSFRFPDLQPTGGFQQYGFTDNNATGRIAVVDLRTGRTVETVTGVEYPQFGAYNGRLDSHHERAVQLDPATRTGWTYAGDGSQIQQFSY</sequence>
<evidence type="ECO:0000256" key="5">
    <source>
        <dbReference type="SAM" id="SignalP"/>
    </source>
</evidence>
<protein>
    <submittedName>
        <fullName evidence="8">S8 family serine peptidase</fullName>
    </submittedName>
</protein>